<comment type="subcellular location">
    <subcellularLocation>
        <location evidence="1">Membrane</location>
        <topology evidence="1">Multi-pass membrane protein</topology>
    </subcellularLocation>
</comment>
<dbReference type="EMBL" id="SMCO01000001">
    <property type="protein sequence ID" value="TCV90468.1"/>
    <property type="molecule type" value="Genomic_DNA"/>
</dbReference>
<evidence type="ECO:0000313" key="6">
    <source>
        <dbReference type="EMBL" id="TCV90468.1"/>
    </source>
</evidence>
<dbReference type="Proteomes" id="UP000295367">
    <property type="component" value="Unassembled WGS sequence"/>
</dbReference>
<evidence type="ECO:0000256" key="1">
    <source>
        <dbReference type="ARBA" id="ARBA00004141"/>
    </source>
</evidence>
<keyword evidence="7" id="KW-1185">Reference proteome</keyword>
<dbReference type="AlphaFoldDB" id="A0A4R3YGU5"/>
<accession>A0A4R3YGU5</accession>
<keyword evidence="3 5" id="KW-1133">Transmembrane helix</keyword>
<feature type="transmembrane region" description="Helical" evidence="5">
    <location>
        <begin position="101"/>
        <end position="125"/>
    </location>
</feature>
<evidence type="ECO:0000256" key="3">
    <source>
        <dbReference type="ARBA" id="ARBA00022989"/>
    </source>
</evidence>
<protein>
    <submittedName>
        <fullName evidence="6">Membrane protein required for colicin V production</fullName>
    </submittedName>
</protein>
<dbReference type="PANTHER" id="PTHR36926:SF1">
    <property type="entry name" value="COLICIN V PRODUCTION PROTEIN"/>
    <property type="match status" value="1"/>
</dbReference>
<proteinExistence type="predicted"/>
<dbReference type="InterPro" id="IPR003825">
    <property type="entry name" value="Colicin-V_CvpA"/>
</dbReference>
<reference evidence="6 7" key="1">
    <citation type="submission" date="2019-03" db="EMBL/GenBank/DDBJ databases">
        <title>Genomic Encyclopedia of Type Strains, Phase IV (KMG-IV): sequencing the most valuable type-strain genomes for metagenomic binning, comparative biology and taxonomic classification.</title>
        <authorList>
            <person name="Goeker M."/>
        </authorList>
    </citation>
    <scope>NUCLEOTIDE SEQUENCE [LARGE SCALE GENOMIC DNA]</scope>
    <source>
        <strain evidence="6 7">DSM 100309</strain>
    </source>
</reference>
<feature type="transmembrane region" description="Helical" evidence="5">
    <location>
        <begin position="28"/>
        <end position="44"/>
    </location>
</feature>
<comment type="caution">
    <text evidence="6">The sequence shown here is derived from an EMBL/GenBank/DDBJ whole genome shotgun (WGS) entry which is preliminary data.</text>
</comment>
<evidence type="ECO:0000256" key="5">
    <source>
        <dbReference type="SAM" id="Phobius"/>
    </source>
</evidence>
<dbReference type="PANTHER" id="PTHR36926">
    <property type="entry name" value="COLICIN V PRODUCTION PROTEIN"/>
    <property type="match status" value="1"/>
</dbReference>
<feature type="transmembrane region" description="Helical" evidence="5">
    <location>
        <begin position="6"/>
        <end position="21"/>
    </location>
</feature>
<name>A0A4R3YGU5_9PROT</name>
<keyword evidence="4 5" id="KW-0472">Membrane</keyword>
<evidence type="ECO:0000256" key="2">
    <source>
        <dbReference type="ARBA" id="ARBA00022692"/>
    </source>
</evidence>
<evidence type="ECO:0000313" key="7">
    <source>
        <dbReference type="Proteomes" id="UP000295367"/>
    </source>
</evidence>
<dbReference type="GO" id="GO:0016020">
    <property type="term" value="C:membrane"/>
    <property type="evidence" value="ECO:0007669"/>
    <property type="project" value="UniProtKB-SubCell"/>
</dbReference>
<dbReference type="RefSeq" id="WP_124947596.1">
    <property type="nucleotide sequence ID" value="NZ_BHVT01000073.1"/>
</dbReference>
<dbReference type="OrthoDB" id="9810601at2"/>
<gene>
    <name evidence="6" type="ORF">EDC63_101441</name>
</gene>
<dbReference type="InterPro" id="IPR052719">
    <property type="entry name" value="CvpA-like"/>
</dbReference>
<feature type="transmembrane region" description="Helical" evidence="5">
    <location>
        <begin position="64"/>
        <end position="89"/>
    </location>
</feature>
<organism evidence="6 7">
    <name type="scientific">Sulfurirhabdus autotrophica</name>
    <dbReference type="NCBI Taxonomy" id="1706046"/>
    <lineage>
        <taxon>Bacteria</taxon>
        <taxon>Pseudomonadati</taxon>
        <taxon>Pseudomonadota</taxon>
        <taxon>Betaproteobacteria</taxon>
        <taxon>Nitrosomonadales</taxon>
        <taxon>Sulfuricellaceae</taxon>
        <taxon>Sulfurirhabdus</taxon>
    </lineage>
</organism>
<sequence>MTAFDYAVLLITGFSILLSLMRGMVREVLALLSWFVAFWIANIYSVQFEPILPNAIPDESLRFLAAFVILFLVTLLLMSLLTITLSELVKTIGLSMMDRGLGAFFGLARGLLIVLVLVLLAGLTAIPRQRFWQNAMFSAPLEALAVSIKPWLPDDLSRRIKYDM</sequence>
<dbReference type="GO" id="GO:0009403">
    <property type="term" value="P:toxin biosynthetic process"/>
    <property type="evidence" value="ECO:0007669"/>
    <property type="project" value="InterPro"/>
</dbReference>
<dbReference type="Pfam" id="PF02674">
    <property type="entry name" value="Colicin_V"/>
    <property type="match status" value="1"/>
</dbReference>
<keyword evidence="2 5" id="KW-0812">Transmembrane</keyword>
<evidence type="ECO:0000256" key="4">
    <source>
        <dbReference type="ARBA" id="ARBA00023136"/>
    </source>
</evidence>